<evidence type="ECO:0000256" key="8">
    <source>
        <dbReference type="ARBA" id="ARBA00023295"/>
    </source>
</evidence>
<dbReference type="PANTHER" id="PTHR32227">
    <property type="entry name" value="GLUCAN ENDO-1,3-BETA-GLUCOSIDASE BG1-RELATED-RELATED"/>
    <property type="match status" value="1"/>
</dbReference>
<evidence type="ECO:0000256" key="7">
    <source>
        <dbReference type="ARBA" id="ARBA00023157"/>
    </source>
</evidence>
<evidence type="ECO:0000256" key="2">
    <source>
        <dbReference type="ARBA" id="ARBA00008773"/>
    </source>
</evidence>
<evidence type="ECO:0000256" key="3">
    <source>
        <dbReference type="ARBA" id="ARBA00012780"/>
    </source>
</evidence>
<comment type="similarity">
    <text evidence="2 9">Belongs to the glycosyl hydrolase 17 family.</text>
</comment>
<proteinExistence type="inferred from homology"/>
<evidence type="ECO:0000313" key="13">
    <source>
        <dbReference type="Proteomes" id="UP000006727"/>
    </source>
</evidence>
<evidence type="ECO:0000256" key="1">
    <source>
        <dbReference type="ARBA" id="ARBA00000382"/>
    </source>
</evidence>
<dbReference type="GO" id="GO:0005975">
    <property type="term" value="P:carbohydrate metabolic process"/>
    <property type="evidence" value="ECO:0007669"/>
    <property type="project" value="InterPro"/>
</dbReference>
<protein>
    <recommendedName>
        <fullName evidence="3">glucan endo-1,3-beta-D-glucosidase</fullName>
        <ecNumber evidence="3">3.2.1.39</ecNumber>
    </recommendedName>
</protein>
<dbReference type="GO" id="GO:0042973">
    <property type="term" value="F:glucan endo-1,3-beta-D-glucosidase activity"/>
    <property type="evidence" value="ECO:0007669"/>
    <property type="project" value="UniProtKB-EC"/>
</dbReference>
<keyword evidence="8 10" id="KW-0326">Glycosidase</keyword>
<dbReference type="EC" id="3.2.1.39" evidence="3"/>
<dbReference type="InterPro" id="IPR000490">
    <property type="entry name" value="Glyco_hydro_17"/>
</dbReference>
<evidence type="ECO:0000256" key="9">
    <source>
        <dbReference type="RuleBase" id="RU004335"/>
    </source>
</evidence>
<feature type="domain" description="X8" evidence="11">
    <location>
        <begin position="398"/>
        <end position="492"/>
    </location>
</feature>
<dbReference type="Gene3D" id="3.20.20.80">
    <property type="entry name" value="Glycosidases"/>
    <property type="match status" value="1"/>
</dbReference>
<dbReference type="SMART" id="SM00768">
    <property type="entry name" value="X8"/>
    <property type="match status" value="1"/>
</dbReference>
<evidence type="ECO:0000313" key="12">
    <source>
        <dbReference type="EnsemblPlants" id="Pp3c10_15740V3.3"/>
    </source>
</evidence>
<evidence type="ECO:0000259" key="11">
    <source>
        <dbReference type="SMART" id="SM00768"/>
    </source>
</evidence>
<accession>A0A7I3ZZY7</accession>
<name>A0A7I3ZZY7_PHYPA</name>
<comment type="catalytic activity">
    <reaction evidence="1">
        <text>Hydrolysis of (1-&gt;3)-beta-D-glucosidic linkages in (1-&gt;3)-beta-D-glucans.</text>
        <dbReference type="EC" id="3.2.1.39"/>
    </reaction>
</comment>
<dbReference type="OMA" id="SIYWHAR"/>
<dbReference type="InterPro" id="IPR017853">
    <property type="entry name" value="GH"/>
</dbReference>
<evidence type="ECO:0000256" key="10">
    <source>
        <dbReference type="RuleBase" id="RU004336"/>
    </source>
</evidence>
<organism evidence="12 13">
    <name type="scientific">Physcomitrium patens</name>
    <name type="common">Spreading-leaved earth moss</name>
    <name type="synonym">Physcomitrella patens</name>
    <dbReference type="NCBI Taxonomy" id="3218"/>
    <lineage>
        <taxon>Eukaryota</taxon>
        <taxon>Viridiplantae</taxon>
        <taxon>Streptophyta</taxon>
        <taxon>Embryophyta</taxon>
        <taxon>Bryophyta</taxon>
        <taxon>Bryophytina</taxon>
        <taxon>Bryopsida</taxon>
        <taxon>Funariidae</taxon>
        <taxon>Funariales</taxon>
        <taxon>Funariaceae</taxon>
        <taxon>Physcomitrium</taxon>
    </lineage>
</organism>
<dbReference type="AlphaFoldDB" id="A0A7I3ZZY7"/>
<sequence length="501" mass="54183">MGSQLGKTPTNSENFMNFMMREKTISPRFSRLNTPREIEVGEFVADSVQIGGGYAQQFRTLGINYRTLGDNLPSPTDAVAAIKTMKFGRVKIFNPNEKILTALANTGIEVVVAVPNEQIVEVGASPSAANAWVQQHVAAYYPATIIVVILVGNEIFTGTIFQSTWTSLVPAIQNLHAALESLGWSGQIKISTAVALDVLTSSFPPSAGSFRSDIATHIIQPLLTFLTTTSSYLFVNVYPFLTCSSSSDISLSYAMFANSTNDVVDGVLTYTNLMDAQLDAVYAASFKLGFASLRIAVGETGWPTAGDPTQVHAPIDNAAVYNRRLVRKALSTTQIGTPSRPGFIIPSYIFALFNENLKPGAGSERNWGLLYPNLSQVYALDLTGQLSDSQNSPSSDSSPLVSGSDAEFCAAIQPGQSCYLPNTLVRHADWAFNSYWQKYKGAGASCSFDGAGVLTSTDPREWRSTSGGITETKAQFQTPAELERNHDMRCRSSRHEVGVKN</sequence>
<dbReference type="Pfam" id="PF00332">
    <property type="entry name" value="Glyco_hydro_17"/>
    <property type="match status" value="1"/>
</dbReference>
<dbReference type="InterPro" id="IPR044965">
    <property type="entry name" value="Glyco_hydro_17_plant"/>
</dbReference>
<dbReference type="InterPro" id="IPR012946">
    <property type="entry name" value="X8"/>
</dbReference>
<keyword evidence="4" id="KW-0732">Signal</keyword>
<reference evidence="12" key="3">
    <citation type="submission" date="2020-12" db="UniProtKB">
        <authorList>
            <consortium name="EnsemblPlants"/>
        </authorList>
    </citation>
    <scope>IDENTIFICATION</scope>
</reference>
<evidence type="ECO:0000256" key="6">
    <source>
        <dbReference type="ARBA" id="ARBA00022821"/>
    </source>
</evidence>
<dbReference type="Gramene" id="Pp3c10_15740V3.3">
    <property type="protein sequence ID" value="Pp3c10_15740V3.3"/>
    <property type="gene ID" value="Pp3c10_15740"/>
</dbReference>
<dbReference type="EnsemblPlants" id="Pp3c10_15740V3.3">
    <property type="protein sequence ID" value="Pp3c10_15740V3.3"/>
    <property type="gene ID" value="Pp3c10_15740"/>
</dbReference>
<keyword evidence="5 10" id="KW-0378">Hydrolase</keyword>
<dbReference type="GO" id="GO:0006952">
    <property type="term" value="P:defense response"/>
    <property type="evidence" value="ECO:0007669"/>
    <property type="project" value="UniProtKB-KW"/>
</dbReference>
<reference evidence="12 13" key="1">
    <citation type="journal article" date="2008" name="Science">
        <title>The Physcomitrella genome reveals evolutionary insights into the conquest of land by plants.</title>
        <authorList>
            <person name="Rensing S."/>
            <person name="Lang D."/>
            <person name="Zimmer A."/>
            <person name="Terry A."/>
            <person name="Salamov A."/>
            <person name="Shapiro H."/>
            <person name="Nishiyama T."/>
            <person name="Perroud P.-F."/>
            <person name="Lindquist E."/>
            <person name="Kamisugi Y."/>
            <person name="Tanahashi T."/>
            <person name="Sakakibara K."/>
            <person name="Fujita T."/>
            <person name="Oishi K."/>
            <person name="Shin-I T."/>
            <person name="Kuroki Y."/>
            <person name="Toyoda A."/>
            <person name="Suzuki Y."/>
            <person name="Hashimoto A."/>
            <person name="Yamaguchi K."/>
            <person name="Sugano A."/>
            <person name="Kohara Y."/>
            <person name="Fujiyama A."/>
            <person name="Anterola A."/>
            <person name="Aoki S."/>
            <person name="Ashton N."/>
            <person name="Barbazuk W.B."/>
            <person name="Barker E."/>
            <person name="Bennetzen J."/>
            <person name="Bezanilla M."/>
            <person name="Blankenship R."/>
            <person name="Cho S.H."/>
            <person name="Dutcher S."/>
            <person name="Estelle M."/>
            <person name="Fawcett J.A."/>
            <person name="Gundlach H."/>
            <person name="Hanada K."/>
            <person name="Heyl A."/>
            <person name="Hicks K.A."/>
            <person name="Hugh J."/>
            <person name="Lohr M."/>
            <person name="Mayer K."/>
            <person name="Melkozernov A."/>
            <person name="Murata T."/>
            <person name="Nelson D."/>
            <person name="Pils B."/>
            <person name="Prigge M."/>
            <person name="Reiss B."/>
            <person name="Renner T."/>
            <person name="Rombauts S."/>
            <person name="Rushton P."/>
            <person name="Sanderfoot A."/>
            <person name="Schween G."/>
            <person name="Shiu S.-H."/>
            <person name="Stueber K."/>
            <person name="Theodoulou F.L."/>
            <person name="Tu H."/>
            <person name="Van de Peer Y."/>
            <person name="Verrier P.J."/>
            <person name="Waters E."/>
            <person name="Wood A."/>
            <person name="Yang L."/>
            <person name="Cove D."/>
            <person name="Cuming A."/>
            <person name="Hasebe M."/>
            <person name="Lucas S."/>
            <person name="Mishler D.B."/>
            <person name="Reski R."/>
            <person name="Grigoriev I."/>
            <person name="Quatrano R.S."/>
            <person name="Boore J.L."/>
        </authorList>
    </citation>
    <scope>NUCLEOTIDE SEQUENCE [LARGE SCALE GENOMIC DNA]</scope>
    <source>
        <strain evidence="12 13">cv. Gransden 2004</strain>
    </source>
</reference>
<dbReference type="Pfam" id="PF07983">
    <property type="entry name" value="X8"/>
    <property type="match status" value="1"/>
</dbReference>
<keyword evidence="7" id="KW-1015">Disulfide bond</keyword>
<dbReference type="EMBL" id="ABEU02000010">
    <property type="status" value="NOT_ANNOTATED_CDS"/>
    <property type="molecule type" value="Genomic_DNA"/>
</dbReference>
<keyword evidence="13" id="KW-1185">Reference proteome</keyword>
<evidence type="ECO:0000256" key="4">
    <source>
        <dbReference type="ARBA" id="ARBA00022729"/>
    </source>
</evidence>
<dbReference type="Proteomes" id="UP000006727">
    <property type="component" value="Chromosome 10"/>
</dbReference>
<reference evidence="12 13" key="2">
    <citation type="journal article" date="2018" name="Plant J.">
        <title>The Physcomitrella patens chromosome-scale assembly reveals moss genome structure and evolution.</title>
        <authorList>
            <person name="Lang D."/>
            <person name="Ullrich K.K."/>
            <person name="Murat F."/>
            <person name="Fuchs J."/>
            <person name="Jenkins J."/>
            <person name="Haas F.B."/>
            <person name="Piednoel M."/>
            <person name="Gundlach H."/>
            <person name="Van Bel M."/>
            <person name="Meyberg R."/>
            <person name="Vives C."/>
            <person name="Morata J."/>
            <person name="Symeonidi A."/>
            <person name="Hiss M."/>
            <person name="Muchero W."/>
            <person name="Kamisugi Y."/>
            <person name="Saleh O."/>
            <person name="Blanc G."/>
            <person name="Decker E.L."/>
            <person name="van Gessel N."/>
            <person name="Grimwood J."/>
            <person name="Hayes R.D."/>
            <person name="Graham S.W."/>
            <person name="Gunter L.E."/>
            <person name="McDaniel S.F."/>
            <person name="Hoernstein S.N.W."/>
            <person name="Larsson A."/>
            <person name="Li F.W."/>
            <person name="Perroud P.F."/>
            <person name="Phillips J."/>
            <person name="Ranjan P."/>
            <person name="Rokshar D.S."/>
            <person name="Rothfels C.J."/>
            <person name="Schneider L."/>
            <person name="Shu S."/>
            <person name="Stevenson D.W."/>
            <person name="Thummler F."/>
            <person name="Tillich M."/>
            <person name="Villarreal Aguilar J.C."/>
            <person name="Widiez T."/>
            <person name="Wong G.K."/>
            <person name="Wymore A."/>
            <person name="Zhang Y."/>
            <person name="Zimmer A.D."/>
            <person name="Quatrano R.S."/>
            <person name="Mayer K.F.X."/>
            <person name="Goodstein D."/>
            <person name="Casacuberta J.M."/>
            <person name="Vandepoele K."/>
            <person name="Reski R."/>
            <person name="Cuming A.C."/>
            <person name="Tuskan G.A."/>
            <person name="Maumus F."/>
            <person name="Salse J."/>
            <person name="Schmutz J."/>
            <person name="Rensing S.A."/>
        </authorList>
    </citation>
    <scope>NUCLEOTIDE SEQUENCE [LARGE SCALE GENOMIC DNA]</scope>
    <source>
        <strain evidence="12 13">cv. Gransden 2004</strain>
    </source>
</reference>
<dbReference type="PROSITE" id="PS00587">
    <property type="entry name" value="GLYCOSYL_HYDROL_F17"/>
    <property type="match status" value="1"/>
</dbReference>
<dbReference type="FunFam" id="3.20.20.80:FF:000002">
    <property type="entry name" value="Glucan endo-1,3-beta-glucosidase 3"/>
    <property type="match status" value="1"/>
</dbReference>
<dbReference type="InParanoid" id="A0A7I3ZZY7"/>
<keyword evidence="6" id="KW-0611">Plant defense</keyword>
<dbReference type="SUPFAM" id="SSF51445">
    <property type="entry name" value="(Trans)glycosidases"/>
    <property type="match status" value="1"/>
</dbReference>
<evidence type="ECO:0000256" key="5">
    <source>
        <dbReference type="ARBA" id="ARBA00022801"/>
    </source>
</evidence>